<dbReference type="InterPro" id="IPR050768">
    <property type="entry name" value="UPF0353/GerABKA_families"/>
</dbReference>
<reference evidence="4 5" key="1">
    <citation type="submission" date="2021-01" db="EMBL/GenBank/DDBJ databases">
        <title>Genome Sequencing of Type Strains.</title>
        <authorList>
            <person name="Lemaire J.F."/>
            <person name="Inderbitzin P."/>
            <person name="Collins S.B."/>
            <person name="Wespe N."/>
            <person name="Knight-Connoni V."/>
        </authorList>
    </citation>
    <scope>NUCLEOTIDE SEQUENCE [LARGE SCALE GENOMIC DNA]</scope>
    <source>
        <strain evidence="4 5">DSM 14730</strain>
    </source>
</reference>
<dbReference type="RefSeq" id="WP_188402373.1">
    <property type="nucleotide sequence ID" value="NZ_BMCE01000002.1"/>
</dbReference>
<comment type="similarity">
    <text evidence="1">Belongs to the GerABKA family.</text>
</comment>
<evidence type="ECO:0000313" key="4">
    <source>
        <dbReference type="EMBL" id="MBN3545494.1"/>
    </source>
</evidence>
<comment type="caution">
    <text evidence="4">The sequence shown here is derived from an EMBL/GenBank/DDBJ whole genome shotgun (WGS) entry which is preliminary data.</text>
</comment>
<keyword evidence="3" id="KW-1133">Transmembrane helix</keyword>
<gene>
    <name evidence="4" type="ORF">JYA64_09315</name>
</gene>
<evidence type="ECO:0000256" key="3">
    <source>
        <dbReference type="SAM" id="Phobius"/>
    </source>
</evidence>
<feature type="transmembrane region" description="Helical" evidence="3">
    <location>
        <begin position="297"/>
        <end position="319"/>
    </location>
</feature>
<dbReference type="InterPro" id="IPR004995">
    <property type="entry name" value="Spore_Ger"/>
</dbReference>
<keyword evidence="5" id="KW-1185">Reference proteome</keyword>
<proteinExistence type="inferred from homology"/>
<feature type="transmembrane region" description="Helical" evidence="3">
    <location>
        <begin position="424"/>
        <end position="449"/>
    </location>
</feature>
<dbReference type="PANTHER" id="PTHR22550">
    <property type="entry name" value="SPORE GERMINATION PROTEIN"/>
    <property type="match status" value="1"/>
</dbReference>
<accession>A0ABS2ZFV0</accession>
<dbReference type="PIRSF" id="PIRSF005690">
    <property type="entry name" value="GerBA"/>
    <property type="match status" value="1"/>
</dbReference>
<evidence type="ECO:0000256" key="2">
    <source>
        <dbReference type="ARBA" id="ARBA00023136"/>
    </source>
</evidence>
<dbReference type="PANTHER" id="PTHR22550:SF5">
    <property type="entry name" value="LEUCINE ZIPPER PROTEIN 4"/>
    <property type="match status" value="1"/>
</dbReference>
<dbReference type="EMBL" id="JAFHKS010000043">
    <property type="protein sequence ID" value="MBN3545494.1"/>
    <property type="molecule type" value="Genomic_DNA"/>
</dbReference>
<feature type="transmembrane region" description="Helical" evidence="3">
    <location>
        <begin position="393"/>
        <end position="412"/>
    </location>
</feature>
<sequence length="511" mass="57918">MVKNDTDSDTNTNQKPIVNHSTFKEVIDAAKKSNDFKEIRKNISTSMVFISYFNTLIDRDIMQKVLLPYIADYEPRQNEVLDLHTFQKDLPLEDVVKTSDIKEIEDKIYKGYVLIKLENASDECLLINVSNSSTGMRQFNETENEFSVTGPKIGFVENLDMNISLLRKKLKSPLLVTEELVIGTLSKTRVMMVYLDGITNEEHIKTVRKRLSNIDFDIVWDVSALDQIISDNSNTPFPLYLTSERIDRISYTVSNGQVAIFSDGSPYAISGPCTLLDFFISPEDYYYNWIIGSLFRLIRILGIFFSIFTSSIYVAVVTYHYEMIPGDLLGPLIKTRANVPFPPLIEVIFLEITIELLREAGARLPSKIGQTLGIVGGIVIGQAAVAASLTSNILLIIVALSALASFTTPIITMSNSIRLLRFPFIIMSALFGGLGIILGITILLCHLFNLKSFGTPYMVPLYPFRIKNFNDSFLRLSYKKINKRSDFLHPKLKMKYSPKEREKRKEDINDE</sequence>
<evidence type="ECO:0000313" key="5">
    <source>
        <dbReference type="Proteomes" id="UP001319060"/>
    </source>
</evidence>
<protein>
    <submittedName>
        <fullName evidence="4">Spore germination protein</fullName>
    </submittedName>
</protein>
<dbReference type="Proteomes" id="UP001319060">
    <property type="component" value="Unassembled WGS sequence"/>
</dbReference>
<organism evidence="4 5">
    <name type="scientific">Fictibacillus barbaricus</name>
    <dbReference type="NCBI Taxonomy" id="182136"/>
    <lineage>
        <taxon>Bacteria</taxon>
        <taxon>Bacillati</taxon>
        <taxon>Bacillota</taxon>
        <taxon>Bacilli</taxon>
        <taxon>Bacillales</taxon>
        <taxon>Fictibacillaceae</taxon>
        <taxon>Fictibacillus</taxon>
    </lineage>
</organism>
<dbReference type="Pfam" id="PF03323">
    <property type="entry name" value="GerA"/>
    <property type="match status" value="1"/>
</dbReference>
<name>A0ABS2ZFV0_9BACL</name>
<evidence type="ECO:0000256" key="1">
    <source>
        <dbReference type="ARBA" id="ARBA00005278"/>
    </source>
</evidence>
<keyword evidence="3" id="KW-0812">Transmembrane</keyword>
<keyword evidence="2 3" id="KW-0472">Membrane</keyword>
<feature type="transmembrane region" description="Helical" evidence="3">
    <location>
        <begin position="369"/>
        <end position="387"/>
    </location>
</feature>